<feature type="domain" description="YokE-like PH" evidence="1">
    <location>
        <begin position="41"/>
        <end position="131"/>
    </location>
</feature>
<dbReference type="RefSeq" id="WP_090803709.1">
    <property type="nucleotide sequence ID" value="NZ_FNKX01000001.1"/>
</dbReference>
<evidence type="ECO:0000313" key="2">
    <source>
        <dbReference type="EMBL" id="SDR03932.1"/>
    </source>
</evidence>
<protein>
    <submittedName>
        <fullName evidence="2">PH domain-containing protein</fullName>
    </submittedName>
</protein>
<dbReference type="Proteomes" id="UP000199365">
    <property type="component" value="Unassembled WGS sequence"/>
</dbReference>
<dbReference type="EMBL" id="FNKX01000001">
    <property type="protein sequence ID" value="SDR03932.1"/>
    <property type="molecule type" value="Genomic_DNA"/>
</dbReference>
<organism evidence="2 3">
    <name type="scientific">Paraburkholderia tuberum</name>
    <dbReference type="NCBI Taxonomy" id="157910"/>
    <lineage>
        <taxon>Bacteria</taxon>
        <taxon>Pseudomonadati</taxon>
        <taxon>Pseudomonadota</taxon>
        <taxon>Betaproteobacteria</taxon>
        <taxon>Burkholderiales</taxon>
        <taxon>Burkholderiaceae</taxon>
        <taxon>Paraburkholderia</taxon>
    </lineage>
</organism>
<accession>A0A1H1FSG0</accession>
<reference evidence="3" key="1">
    <citation type="submission" date="2016-10" db="EMBL/GenBank/DDBJ databases">
        <authorList>
            <person name="Varghese N."/>
            <person name="Submissions S."/>
        </authorList>
    </citation>
    <scope>NUCLEOTIDE SEQUENCE [LARGE SCALE GENOMIC DNA]</scope>
    <source>
        <strain evidence="3">DUS833</strain>
    </source>
</reference>
<evidence type="ECO:0000313" key="3">
    <source>
        <dbReference type="Proteomes" id="UP000199365"/>
    </source>
</evidence>
<keyword evidence="3" id="KW-1185">Reference proteome</keyword>
<dbReference type="Pfam" id="PF14470">
    <property type="entry name" value="bPH_3"/>
    <property type="match status" value="1"/>
</dbReference>
<sequence>MFDFKNASKQELKAEYNRIAREIGDDQFFTKKELNHLPEILMDGEQVLAFASGVMDNSTWLIALTDHRVIFLDKGLLFGLKQVSINLDKINAVSGSTGLVFGTIRIEDAASERVIRNVRKQTVAGFTNKVRDALNVYRRPAPVATPSETAAVQTDDIVSKLERLAVLRERGALTEAEFVEQKTRVLAQ</sequence>
<name>A0A1H1FSG0_9BURK</name>
<dbReference type="InterPro" id="IPR039519">
    <property type="entry name" value="YokE-like_PH"/>
</dbReference>
<evidence type="ECO:0000259" key="1">
    <source>
        <dbReference type="Pfam" id="PF14470"/>
    </source>
</evidence>
<proteinExistence type="predicted"/>
<dbReference type="STRING" id="157910.SAMN05445850_2551"/>
<dbReference type="AlphaFoldDB" id="A0A1H1FSG0"/>
<gene>
    <name evidence="2" type="ORF">SAMN05445850_2551</name>
</gene>